<dbReference type="Proteomes" id="UP000092993">
    <property type="component" value="Unassembled WGS sequence"/>
</dbReference>
<sequence length="495" mass="52187">MTATPDEETALLAESPATYGISNEHSESIGDHSPSDSNSDEEELKPQVSLVAIMVPMLLGIFLVAMDTTIVTSTYASIGSQFEQLQNTSWIATGYMLSLTSFQPLYGKATARALAGIGGGGMSTVASIVMSDIVPLRQRGTFQGFANIAFAAGQATGAPLGGVLADSIGWRWAFIIQVPLTVLAILIVSLGLKLPKTSGGDFHAKLRRVDFGGAIALVIAVFALLLGLDRGGNISWDDRITIASLSAAAVLFVWRCQGASAAQAGMALLPSVVGSVAGSLVGGLIMQTTGRYYWLTVGVFGLMLAGSVVMALFTGVLAYSFAWLVVGLVVTSFGNGIVLILCVASTLNISPGAGITTTLIALIANAGPEDQAIATAGKWLPPSEVRARSSPSEHVPVSYLFRSLGSVVCLSVGTTITQDTLRKRLYERLTGADVDEIVMRVRESLEYLEELKPEVRKVVLRSYQDGIQAALWFTVALSACAVVISFFIKEKPLAR</sequence>
<evidence type="ECO:0000313" key="9">
    <source>
        <dbReference type="Proteomes" id="UP000092993"/>
    </source>
</evidence>
<comment type="caution">
    <text evidence="8">The sequence shown here is derived from an EMBL/GenBank/DDBJ whole genome shotgun (WGS) entry which is preliminary data.</text>
</comment>
<feature type="transmembrane region" description="Helical" evidence="6">
    <location>
        <begin position="170"/>
        <end position="190"/>
    </location>
</feature>
<feature type="transmembrane region" description="Helical" evidence="6">
    <location>
        <begin position="145"/>
        <end position="164"/>
    </location>
</feature>
<feature type="transmembrane region" description="Helical" evidence="6">
    <location>
        <begin position="469"/>
        <end position="488"/>
    </location>
</feature>
<keyword evidence="2 6" id="KW-0812">Transmembrane</keyword>
<dbReference type="OMA" id="QAFSYTF"/>
<evidence type="ECO:0000256" key="4">
    <source>
        <dbReference type="ARBA" id="ARBA00023136"/>
    </source>
</evidence>
<feature type="transmembrane region" description="Helical" evidence="6">
    <location>
        <begin position="211"/>
        <end position="228"/>
    </location>
</feature>
<evidence type="ECO:0000256" key="2">
    <source>
        <dbReference type="ARBA" id="ARBA00022692"/>
    </source>
</evidence>
<protein>
    <submittedName>
        <fullName evidence="8">Vacuolar membrane amino acid uptake transporter fnx2</fullName>
    </submittedName>
</protein>
<evidence type="ECO:0000256" key="1">
    <source>
        <dbReference type="ARBA" id="ARBA00004141"/>
    </source>
</evidence>
<dbReference type="EMBL" id="LUGG01000007">
    <property type="protein sequence ID" value="OBZ72862.1"/>
    <property type="molecule type" value="Genomic_DNA"/>
</dbReference>
<feature type="transmembrane region" description="Helical" evidence="6">
    <location>
        <begin position="113"/>
        <end position="133"/>
    </location>
</feature>
<dbReference type="PANTHER" id="PTHR23501">
    <property type="entry name" value="MAJOR FACILITATOR SUPERFAMILY"/>
    <property type="match status" value="1"/>
</dbReference>
<evidence type="ECO:0000256" key="5">
    <source>
        <dbReference type="SAM" id="MobiDB-lite"/>
    </source>
</evidence>
<dbReference type="SUPFAM" id="SSF103473">
    <property type="entry name" value="MFS general substrate transporter"/>
    <property type="match status" value="1"/>
</dbReference>
<feature type="transmembrane region" description="Helical" evidence="6">
    <location>
        <begin position="321"/>
        <end position="347"/>
    </location>
</feature>
<dbReference type="PROSITE" id="PS50850">
    <property type="entry name" value="MFS"/>
    <property type="match status" value="1"/>
</dbReference>
<dbReference type="InterPro" id="IPR020846">
    <property type="entry name" value="MFS_dom"/>
</dbReference>
<dbReference type="Pfam" id="PF07690">
    <property type="entry name" value="MFS_1"/>
    <property type="match status" value="1"/>
</dbReference>
<dbReference type="InterPro" id="IPR036259">
    <property type="entry name" value="MFS_trans_sf"/>
</dbReference>
<feature type="transmembrane region" description="Helical" evidence="6">
    <location>
        <begin position="268"/>
        <end position="286"/>
    </location>
</feature>
<keyword evidence="4 6" id="KW-0472">Membrane</keyword>
<feature type="compositionally biased region" description="Basic and acidic residues" evidence="5">
    <location>
        <begin position="24"/>
        <end position="34"/>
    </location>
</feature>
<feature type="transmembrane region" description="Helical" evidence="6">
    <location>
        <begin position="50"/>
        <end position="76"/>
    </location>
</feature>
<dbReference type="GO" id="GO:0000329">
    <property type="term" value="C:fungal-type vacuole membrane"/>
    <property type="evidence" value="ECO:0007669"/>
    <property type="project" value="TreeGrafter"/>
</dbReference>
<proteinExistence type="predicted"/>
<comment type="subcellular location">
    <subcellularLocation>
        <location evidence="1">Membrane</location>
        <topology evidence="1">Multi-pass membrane protein</topology>
    </subcellularLocation>
</comment>
<evidence type="ECO:0000313" key="8">
    <source>
        <dbReference type="EMBL" id="OBZ72862.1"/>
    </source>
</evidence>
<dbReference type="OrthoDB" id="3437016at2759"/>
<feature type="transmembrane region" description="Helical" evidence="6">
    <location>
        <begin position="292"/>
        <end position="314"/>
    </location>
</feature>
<keyword evidence="9" id="KW-1185">Reference proteome</keyword>
<reference evidence="8 9" key="1">
    <citation type="submission" date="2016-03" db="EMBL/GenBank/DDBJ databases">
        <title>Whole genome sequencing of Grifola frondosa 9006-11.</title>
        <authorList>
            <person name="Min B."/>
            <person name="Park H."/>
            <person name="Kim J.-G."/>
            <person name="Cho H."/>
            <person name="Oh Y.-L."/>
            <person name="Kong W.-S."/>
            <person name="Choi I.-G."/>
        </authorList>
    </citation>
    <scope>NUCLEOTIDE SEQUENCE [LARGE SCALE GENOMIC DNA]</scope>
    <source>
        <strain evidence="8 9">9006-11</strain>
    </source>
</reference>
<dbReference type="PANTHER" id="PTHR23501:SF84">
    <property type="entry name" value="VACUOLAR MEMBRANE AMINO ACID UPTAKE TRANSPORTER FNX2"/>
    <property type="match status" value="1"/>
</dbReference>
<name>A0A1C7M7Q9_GRIFR</name>
<evidence type="ECO:0000256" key="6">
    <source>
        <dbReference type="SAM" id="Phobius"/>
    </source>
</evidence>
<feature type="region of interest" description="Disordered" evidence="5">
    <location>
        <begin position="1"/>
        <end position="43"/>
    </location>
</feature>
<dbReference type="AlphaFoldDB" id="A0A1C7M7Q9"/>
<accession>A0A1C7M7Q9</accession>
<dbReference type="STRING" id="5627.A0A1C7M7Q9"/>
<organism evidence="8 9">
    <name type="scientific">Grifola frondosa</name>
    <name type="common">Maitake</name>
    <name type="synonym">Polyporus frondosus</name>
    <dbReference type="NCBI Taxonomy" id="5627"/>
    <lineage>
        <taxon>Eukaryota</taxon>
        <taxon>Fungi</taxon>
        <taxon>Dikarya</taxon>
        <taxon>Basidiomycota</taxon>
        <taxon>Agaricomycotina</taxon>
        <taxon>Agaricomycetes</taxon>
        <taxon>Polyporales</taxon>
        <taxon>Grifolaceae</taxon>
        <taxon>Grifola</taxon>
    </lineage>
</organism>
<gene>
    <name evidence="8" type="primary">fnx2</name>
    <name evidence="8" type="ORF">A0H81_06846</name>
</gene>
<keyword evidence="3 6" id="KW-1133">Transmembrane helix</keyword>
<dbReference type="GO" id="GO:0015174">
    <property type="term" value="F:basic amino acid transmembrane transporter activity"/>
    <property type="evidence" value="ECO:0007669"/>
    <property type="project" value="TreeGrafter"/>
</dbReference>
<dbReference type="InterPro" id="IPR011701">
    <property type="entry name" value="MFS"/>
</dbReference>
<dbReference type="Gene3D" id="1.20.1250.20">
    <property type="entry name" value="MFS general substrate transporter like domains"/>
    <property type="match status" value="2"/>
</dbReference>
<evidence type="ECO:0000256" key="3">
    <source>
        <dbReference type="ARBA" id="ARBA00022989"/>
    </source>
</evidence>
<evidence type="ECO:0000259" key="7">
    <source>
        <dbReference type="PROSITE" id="PS50850"/>
    </source>
</evidence>
<feature type="domain" description="Major facilitator superfamily (MFS) profile" evidence="7">
    <location>
        <begin position="1"/>
        <end position="493"/>
    </location>
</feature>